<evidence type="ECO:0000256" key="4">
    <source>
        <dbReference type="ARBA" id="ARBA00023163"/>
    </source>
</evidence>
<proteinExistence type="inferred from homology"/>
<evidence type="ECO:0000256" key="6">
    <source>
        <dbReference type="ARBA" id="ARBA00038045"/>
    </source>
</evidence>
<keyword evidence="5" id="KW-0539">Nucleus</keyword>
<evidence type="ECO:0000256" key="2">
    <source>
        <dbReference type="ARBA" id="ARBA00022969"/>
    </source>
</evidence>
<dbReference type="GO" id="GO:0030435">
    <property type="term" value="P:sporulation resulting in formation of a cellular spore"/>
    <property type="evidence" value="ECO:0007669"/>
    <property type="project" value="UniProtKB-KW"/>
</dbReference>
<name>A0A6A6VID8_9PLEO</name>
<protein>
    <recommendedName>
        <fullName evidence="8">Velvet domain-containing protein</fullName>
    </recommendedName>
</protein>
<gene>
    <name evidence="9" type="ORF">M011DRAFT_303656</name>
</gene>
<dbReference type="InterPro" id="IPR037525">
    <property type="entry name" value="Velvet_dom"/>
</dbReference>
<dbReference type="OrthoDB" id="1746739at2759"/>
<evidence type="ECO:0000256" key="5">
    <source>
        <dbReference type="ARBA" id="ARBA00023242"/>
    </source>
</evidence>
<comment type="subcellular location">
    <subcellularLocation>
        <location evidence="1">Nucleus</location>
    </subcellularLocation>
</comment>
<dbReference type="PANTHER" id="PTHR33572">
    <property type="entry name" value="SPORE DEVELOPMENT REGULATOR VOSA"/>
    <property type="match status" value="1"/>
</dbReference>
<evidence type="ECO:0000256" key="1">
    <source>
        <dbReference type="ARBA" id="ARBA00004123"/>
    </source>
</evidence>
<dbReference type="InterPro" id="IPR021740">
    <property type="entry name" value="Velvet"/>
</dbReference>
<dbReference type="Pfam" id="PF11754">
    <property type="entry name" value="Velvet"/>
    <property type="match status" value="1"/>
</dbReference>
<feature type="region of interest" description="Disordered" evidence="7">
    <location>
        <begin position="216"/>
        <end position="239"/>
    </location>
</feature>
<sequence length="395" mass="42778">MAHMHPYSRPGEQYPVGAPPPPIPSGDGTLPPISNGSAQDSYSGLAQYPHAPSQTINPDTDPLAPYQGRKGDYTYSLVVAQQPVRARMCGFGDKDRRPITPPPCIRLIVFDTKANKEVNYSEIDSSYFVLTVDLVNAQGTQEVNIVRSQNSAGHTMAISQSPTAAYPGQQDPHMYIKPEPQMYVASGYDTYGQPVPSYPAPQHQMAGGYYQSNAAPPAAYPPPPPAPSYQGAPPPGYPAQYGQQYHNPPPHVPMGVPSPPTPSPQQAASAIYTRNLIGSLAVNASKLNDVQKKLGLWFVLQDLSVRTEGQFRLKMNFVDVGSGQNNGHVLNKGRADVLATCFSEPFQVYSAKKFPGVIESTALSKVFATQGIKIPIRKDAPKTIPNQQEYDADDM</sequence>
<comment type="similarity">
    <text evidence="6">Belongs to the velvet family. VelB subfamily.</text>
</comment>
<dbReference type="AlphaFoldDB" id="A0A6A6VID8"/>
<evidence type="ECO:0000256" key="3">
    <source>
        <dbReference type="ARBA" id="ARBA00023015"/>
    </source>
</evidence>
<dbReference type="PROSITE" id="PS51821">
    <property type="entry name" value="VELVET"/>
    <property type="match status" value="1"/>
</dbReference>
<organism evidence="9 10">
    <name type="scientific">Sporormia fimetaria CBS 119925</name>
    <dbReference type="NCBI Taxonomy" id="1340428"/>
    <lineage>
        <taxon>Eukaryota</taxon>
        <taxon>Fungi</taxon>
        <taxon>Dikarya</taxon>
        <taxon>Ascomycota</taxon>
        <taxon>Pezizomycotina</taxon>
        <taxon>Dothideomycetes</taxon>
        <taxon>Pleosporomycetidae</taxon>
        <taxon>Pleosporales</taxon>
        <taxon>Sporormiaceae</taxon>
        <taxon>Sporormia</taxon>
    </lineage>
</organism>
<dbReference type="PANTHER" id="PTHR33572:SF3">
    <property type="entry name" value="VELVET COMPLEX SUBUNIT B"/>
    <property type="match status" value="1"/>
</dbReference>
<feature type="domain" description="Velvet" evidence="8">
    <location>
        <begin position="68"/>
        <end position="377"/>
    </location>
</feature>
<feature type="compositionally biased region" description="Pro residues" evidence="7">
    <location>
        <begin position="218"/>
        <end position="237"/>
    </location>
</feature>
<evidence type="ECO:0000313" key="9">
    <source>
        <dbReference type="EMBL" id="KAF2749300.1"/>
    </source>
</evidence>
<keyword evidence="2" id="KW-0749">Sporulation</keyword>
<dbReference type="Gene3D" id="2.60.40.3960">
    <property type="entry name" value="Velvet domain"/>
    <property type="match status" value="2"/>
</dbReference>
<accession>A0A6A6VID8</accession>
<reference evidence="9" key="1">
    <citation type="journal article" date="2020" name="Stud. Mycol.">
        <title>101 Dothideomycetes genomes: a test case for predicting lifestyles and emergence of pathogens.</title>
        <authorList>
            <person name="Haridas S."/>
            <person name="Albert R."/>
            <person name="Binder M."/>
            <person name="Bloem J."/>
            <person name="Labutti K."/>
            <person name="Salamov A."/>
            <person name="Andreopoulos B."/>
            <person name="Baker S."/>
            <person name="Barry K."/>
            <person name="Bills G."/>
            <person name="Bluhm B."/>
            <person name="Cannon C."/>
            <person name="Castanera R."/>
            <person name="Culley D."/>
            <person name="Daum C."/>
            <person name="Ezra D."/>
            <person name="Gonzalez J."/>
            <person name="Henrissat B."/>
            <person name="Kuo A."/>
            <person name="Liang C."/>
            <person name="Lipzen A."/>
            <person name="Lutzoni F."/>
            <person name="Magnuson J."/>
            <person name="Mondo S."/>
            <person name="Nolan M."/>
            <person name="Ohm R."/>
            <person name="Pangilinan J."/>
            <person name="Park H.-J."/>
            <person name="Ramirez L."/>
            <person name="Alfaro M."/>
            <person name="Sun H."/>
            <person name="Tritt A."/>
            <person name="Yoshinaga Y."/>
            <person name="Zwiers L.-H."/>
            <person name="Turgeon B."/>
            <person name="Goodwin S."/>
            <person name="Spatafora J."/>
            <person name="Crous P."/>
            <person name="Grigoriev I."/>
        </authorList>
    </citation>
    <scope>NUCLEOTIDE SEQUENCE</scope>
    <source>
        <strain evidence="9">CBS 119925</strain>
    </source>
</reference>
<feature type="compositionally biased region" description="Polar residues" evidence="7">
    <location>
        <begin position="34"/>
        <end position="44"/>
    </location>
</feature>
<dbReference type="Proteomes" id="UP000799440">
    <property type="component" value="Unassembled WGS sequence"/>
</dbReference>
<keyword evidence="4" id="KW-0804">Transcription</keyword>
<feature type="region of interest" description="Disordered" evidence="7">
    <location>
        <begin position="1"/>
        <end position="65"/>
    </location>
</feature>
<dbReference type="GO" id="GO:0005634">
    <property type="term" value="C:nucleus"/>
    <property type="evidence" value="ECO:0007669"/>
    <property type="project" value="UniProtKB-SubCell"/>
</dbReference>
<evidence type="ECO:0000256" key="7">
    <source>
        <dbReference type="SAM" id="MobiDB-lite"/>
    </source>
</evidence>
<dbReference type="InterPro" id="IPR038491">
    <property type="entry name" value="Velvet_dom_sf"/>
</dbReference>
<evidence type="ECO:0000259" key="8">
    <source>
        <dbReference type="PROSITE" id="PS51821"/>
    </source>
</evidence>
<dbReference type="EMBL" id="MU006566">
    <property type="protein sequence ID" value="KAF2749300.1"/>
    <property type="molecule type" value="Genomic_DNA"/>
</dbReference>
<keyword evidence="10" id="KW-1185">Reference proteome</keyword>
<evidence type="ECO:0000313" key="10">
    <source>
        <dbReference type="Proteomes" id="UP000799440"/>
    </source>
</evidence>
<keyword evidence="3" id="KW-0805">Transcription regulation</keyword>